<accession>A0A418KGF1</accession>
<keyword evidence="2" id="KW-1185">Reference proteome</keyword>
<evidence type="ECO:0000313" key="1">
    <source>
        <dbReference type="EMBL" id="RIQ10847.1"/>
    </source>
</evidence>
<dbReference type="EMBL" id="QUAL01000441">
    <property type="protein sequence ID" value="RIQ10847.1"/>
    <property type="molecule type" value="Genomic_DNA"/>
</dbReference>
<name>A0A418KGF1_9ACTN</name>
<organism evidence="1 2">
    <name type="scientific">Jiangella rhizosphaerae</name>
    <dbReference type="NCBI Taxonomy" id="2293569"/>
    <lineage>
        <taxon>Bacteria</taxon>
        <taxon>Bacillati</taxon>
        <taxon>Actinomycetota</taxon>
        <taxon>Actinomycetes</taxon>
        <taxon>Jiangellales</taxon>
        <taxon>Jiangellaceae</taxon>
        <taxon>Jiangella</taxon>
    </lineage>
</organism>
<gene>
    <name evidence="1" type="ORF">DY240_31170</name>
</gene>
<sequence>MVAAQVGADASLANRDPCVVAGGKVAEVALGQVRHDSDCAEARIDHEVFFTSKVVDVREVVQHMRARRWHEVAVPVGRRPGHGMQIHMVVDLREYILEEVIAAETGRGRDLFVGQPE</sequence>
<proteinExistence type="predicted"/>
<dbReference type="Proteomes" id="UP000284057">
    <property type="component" value="Unassembled WGS sequence"/>
</dbReference>
<dbReference type="AlphaFoldDB" id="A0A418KGF1"/>
<evidence type="ECO:0000313" key="2">
    <source>
        <dbReference type="Proteomes" id="UP000284057"/>
    </source>
</evidence>
<protein>
    <submittedName>
        <fullName evidence="1">Uncharacterized protein</fullName>
    </submittedName>
</protein>
<reference evidence="1 2" key="1">
    <citation type="submission" date="2018-09" db="EMBL/GenBank/DDBJ databases">
        <title>Isolation, diversity and antifungal activity of actinobacteria from wheat.</title>
        <authorList>
            <person name="Han C."/>
        </authorList>
    </citation>
    <scope>NUCLEOTIDE SEQUENCE [LARGE SCALE GENOMIC DNA]</scope>
    <source>
        <strain evidence="1 2">NEAU-YY265</strain>
    </source>
</reference>
<comment type="caution">
    <text evidence="1">The sequence shown here is derived from an EMBL/GenBank/DDBJ whole genome shotgun (WGS) entry which is preliminary data.</text>
</comment>